<gene>
    <name evidence="2" type="ORF">BD310DRAFT_961987</name>
</gene>
<dbReference type="Gene3D" id="3.40.50.1820">
    <property type="entry name" value="alpha/beta hydrolase"/>
    <property type="match status" value="1"/>
</dbReference>
<dbReference type="GO" id="GO:0016787">
    <property type="term" value="F:hydrolase activity"/>
    <property type="evidence" value="ECO:0007669"/>
    <property type="project" value="UniProtKB-KW"/>
</dbReference>
<protein>
    <submittedName>
        <fullName evidence="2">Alpha/beta hydrolase family-domain-containing protein</fullName>
    </submittedName>
</protein>
<evidence type="ECO:0000259" key="1">
    <source>
        <dbReference type="Pfam" id="PF12697"/>
    </source>
</evidence>
<evidence type="ECO:0000313" key="3">
    <source>
        <dbReference type="Proteomes" id="UP000292082"/>
    </source>
</evidence>
<evidence type="ECO:0000313" key="2">
    <source>
        <dbReference type="EMBL" id="TBU53496.1"/>
    </source>
</evidence>
<keyword evidence="3" id="KW-1185">Reference proteome</keyword>
<accession>A0A4Q9PIH9</accession>
<feature type="domain" description="AB hydrolase-1" evidence="1">
    <location>
        <begin position="50"/>
        <end position="259"/>
    </location>
</feature>
<dbReference type="InterPro" id="IPR000073">
    <property type="entry name" value="AB_hydrolase_1"/>
</dbReference>
<dbReference type="STRING" id="114155.A0A4Q9PIH9"/>
<sequence>MPSSLAVDTHILSLKAHGEDLETYVKRYRLPANPNAGGRKALSRNDSVTILLLHGLGCVKEQWEPTIERLFELEKAGPGLRQRPTICEVWSIECPDHGQSALLNETVLRGRVEPVMCRTYALTVLALFRSGLLAQSLKPRFVLVGQCGGAVTAVLSTMMFREPSGVPFTSIILINPWFYSAQLIKVNADARREASQYAEYSKTIPDIWRSREEALRYLKAEKYHRSWHPQVLEQFVKSGVTSLPSRAYPLETEGVTLVYPRTIERRAMQLLYEVQPMLQHLRHLGHRVPVHVAFGEIQSTATQEFQRAVSNEVESLASIRYLPRTGLRAIQQSP</sequence>
<proteinExistence type="predicted"/>
<dbReference type="EMBL" id="ML145212">
    <property type="protein sequence ID" value="TBU53496.1"/>
    <property type="molecule type" value="Genomic_DNA"/>
</dbReference>
<organism evidence="2 3">
    <name type="scientific">Dichomitus squalens</name>
    <dbReference type="NCBI Taxonomy" id="114155"/>
    <lineage>
        <taxon>Eukaryota</taxon>
        <taxon>Fungi</taxon>
        <taxon>Dikarya</taxon>
        <taxon>Basidiomycota</taxon>
        <taxon>Agaricomycotina</taxon>
        <taxon>Agaricomycetes</taxon>
        <taxon>Polyporales</taxon>
        <taxon>Polyporaceae</taxon>
        <taxon>Dichomitus</taxon>
    </lineage>
</organism>
<keyword evidence="2" id="KW-0378">Hydrolase</keyword>
<dbReference type="AlphaFoldDB" id="A0A4Q9PIH9"/>
<reference evidence="2 3" key="1">
    <citation type="submission" date="2019-01" db="EMBL/GenBank/DDBJ databases">
        <title>Draft genome sequences of three monokaryotic isolates of the white-rot basidiomycete fungus Dichomitus squalens.</title>
        <authorList>
            <consortium name="DOE Joint Genome Institute"/>
            <person name="Lopez S.C."/>
            <person name="Andreopoulos B."/>
            <person name="Pangilinan J."/>
            <person name="Lipzen A."/>
            <person name="Riley R."/>
            <person name="Ahrendt S."/>
            <person name="Ng V."/>
            <person name="Barry K."/>
            <person name="Daum C."/>
            <person name="Grigoriev I.V."/>
            <person name="Hilden K.S."/>
            <person name="Makela M.R."/>
            <person name="de Vries R.P."/>
        </authorList>
    </citation>
    <scope>NUCLEOTIDE SEQUENCE [LARGE SCALE GENOMIC DNA]</scope>
    <source>
        <strain evidence="2 3">CBS 464.89</strain>
    </source>
</reference>
<dbReference type="SUPFAM" id="SSF53474">
    <property type="entry name" value="alpha/beta-Hydrolases"/>
    <property type="match status" value="1"/>
</dbReference>
<dbReference type="Pfam" id="PF12697">
    <property type="entry name" value="Abhydrolase_6"/>
    <property type="match status" value="1"/>
</dbReference>
<dbReference type="InterPro" id="IPR029058">
    <property type="entry name" value="AB_hydrolase_fold"/>
</dbReference>
<dbReference type="Proteomes" id="UP000292082">
    <property type="component" value="Unassembled WGS sequence"/>
</dbReference>
<feature type="non-terminal residue" evidence="2">
    <location>
        <position position="334"/>
    </location>
</feature>
<name>A0A4Q9PIH9_9APHY</name>